<accession>A0AA88LCV2</accession>
<keyword evidence="3" id="KW-1185">Reference proteome</keyword>
<gene>
    <name evidence="2" type="ORF">QYM36_003758</name>
</gene>
<keyword evidence="1" id="KW-0472">Membrane</keyword>
<evidence type="ECO:0000313" key="3">
    <source>
        <dbReference type="Proteomes" id="UP001187531"/>
    </source>
</evidence>
<feature type="transmembrane region" description="Helical" evidence="1">
    <location>
        <begin position="14"/>
        <end position="33"/>
    </location>
</feature>
<keyword evidence="1" id="KW-1133">Transmembrane helix</keyword>
<reference evidence="2" key="1">
    <citation type="submission" date="2023-07" db="EMBL/GenBank/DDBJ databases">
        <title>Chromosome-level genome assembly of Artemia franciscana.</title>
        <authorList>
            <person name="Jo E."/>
        </authorList>
    </citation>
    <scope>NUCLEOTIDE SEQUENCE</scope>
    <source>
        <tissue evidence="2">Whole body</tissue>
    </source>
</reference>
<evidence type="ECO:0000256" key="1">
    <source>
        <dbReference type="SAM" id="Phobius"/>
    </source>
</evidence>
<name>A0AA88LCV2_ARTSF</name>
<sequence>MLSTSKDLSSNHKFSMISDELIVFTVLGYHLILNSSVNKMKSQNYHFACVILPLALFSVITFVDSRLTYNSKEYALILRETFDIGPGIFQNVNPTEQKGFWSYNFALEDEQGIMTSSPTGSEEATPRMCTLDTFRLEDDIFLSAYAYFTSGNAEVKLTAVLADIDNILISSKYTFDYLPEQRWLTTNTAISVTNPGNYKVGIDFYLLRSMC</sequence>
<dbReference type="Proteomes" id="UP001187531">
    <property type="component" value="Unassembled WGS sequence"/>
</dbReference>
<dbReference type="EMBL" id="JAVRJZ010000006">
    <property type="protein sequence ID" value="KAK2721574.1"/>
    <property type="molecule type" value="Genomic_DNA"/>
</dbReference>
<proteinExistence type="predicted"/>
<protein>
    <submittedName>
        <fullName evidence="2">Uncharacterized protein</fullName>
    </submittedName>
</protein>
<feature type="transmembrane region" description="Helical" evidence="1">
    <location>
        <begin position="45"/>
        <end position="63"/>
    </location>
</feature>
<keyword evidence="1" id="KW-0812">Transmembrane</keyword>
<comment type="caution">
    <text evidence="2">The sequence shown here is derived from an EMBL/GenBank/DDBJ whole genome shotgun (WGS) entry which is preliminary data.</text>
</comment>
<evidence type="ECO:0000313" key="2">
    <source>
        <dbReference type="EMBL" id="KAK2721574.1"/>
    </source>
</evidence>
<organism evidence="2 3">
    <name type="scientific">Artemia franciscana</name>
    <name type="common">Brine shrimp</name>
    <name type="synonym">Artemia sanfranciscana</name>
    <dbReference type="NCBI Taxonomy" id="6661"/>
    <lineage>
        <taxon>Eukaryota</taxon>
        <taxon>Metazoa</taxon>
        <taxon>Ecdysozoa</taxon>
        <taxon>Arthropoda</taxon>
        <taxon>Crustacea</taxon>
        <taxon>Branchiopoda</taxon>
        <taxon>Anostraca</taxon>
        <taxon>Artemiidae</taxon>
        <taxon>Artemia</taxon>
    </lineage>
</organism>
<dbReference type="AlphaFoldDB" id="A0AA88LCV2"/>